<keyword evidence="1" id="KW-0472">Membrane</keyword>
<keyword evidence="1" id="KW-1133">Transmembrane helix</keyword>
<evidence type="ECO:0008006" key="4">
    <source>
        <dbReference type="Google" id="ProtNLM"/>
    </source>
</evidence>
<dbReference type="Gene3D" id="6.10.250.2810">
    <property type="match status" value="1"/>
</dbReference>
<keyword evidence="1" id="KW-0812">Transmembrane</keyword>
<protein>
    <recommendedName>
        <fullName evidence="4">Neurotransmitter-gated ion-channel transmembrane domain-containing protein</fullName>
    </recommendedName>
</protein>
<organism evidence="2 3">
    <name type="scientific">Teladorsagia circumcincta</name>
    <name type="common">Brown stomach worm</name>
    <name type="synonym">Ostertagia circumcincta</name>
    <dbReference type="NCBI Taxonomy" id="45464"/>
    <lineage>
        <taxon>Eukaryota</taxon>
        <taxon>Metazoa</taxon>
        <taxon>Ecdysozoa</taxon>
        <taxon>Nematoda</taxon>
        <taxon>Chromadorea</taxon>
        <taxon>Rhabditida</taxon>
        <taxon>Rhabditina</taxon>
        <taxon>Rhabditomorpha</taxon>
        <taxon>Strongyloidea</taxon>
        <taxon>Trichostrongylidae</taxon>
        <taxon>Teladorsagia</taxon>
    </lineage>
</organism>
<dbReference type="InterPro" id="IPR036719">
    <property type="entry name" value="Neuro-gated_channel_TM_sf"/>
</dbReference>
<proteinExistence type="predicted"/>
<gene>
    <name evidence="2" type="ORF">TELCIR_20436</name>
</gene>
<keyword evidence="3" id="KW-1185">Reference proteome</keyword>
<accession>A0A2G9TJI4</accession>
<dbReference type="GO" id="GO:0006811">
    <property type="term" value="P:monoatomic ion transport"/>
    <property type="evidence" value="ECO:0007669"/>
    <property type="project" value="InterPro"/>
</dbReference>
<feature type="non-terminal residue" evidence="2">
    <location>
        <position position="81"/>
    </location>
</feature>
<dbReference type="AlphaFoldDB" id="A0A2G9TJI4"/>
<dbReference type="OrthoDB" id="407674at2759"/>
<evidence type="ECO:0000256" key="1">
    <source>
        <dbReference type="SAM" id="Phobius"/>
    </source>
</evidence>
<evidence type="ECO:0000313" key="2">
    <source>
        <dbReference type="EMBL" id="PIO58134.1"/>
    </source>
</evidence>
<name>A0A2G9TJI4_TELCI</name>
<feature type="transmembrane region" description="Helical" evidence="1">
    <location>
        <begin position="6"/>
        <end position="27"/>
    </location>
</feature>
<dbReference type="EMBL" id="KZ362281">
    <property type="protein sequence ID" value="PIO58134.1"/>
    <property type="molecule type" value="Genomic_DNA"/>
</dbReference>
<dbReference type="SUPFAM" id="SSF90112">
    <property type="entry name" value="Neurotransmitter-gated ion-channel transmembrane pore"/>
    <property type="match status" value="1"/>
</dbReference>
<dbReference type="Proteomes" id="UP000230423">
    <property type="component" value="Unassembled WGS sequence"/>
</dbReference>
<evidence type="ECO:0000313" key="3">
    <source>
        <dbReference type="Proteomes" id="UP000230423"/>
    </source>
</evidence>
<feature type="non-terminal residue" evidence="2">
    <location>
        <position position="1"/>
    </location>
</feature>
<reference evidence="2 3" key="1">
    <citation type="submission" date="2015-09" db="EMBL/GenBank/DDBJ databases">
        <title>Draft genome of the parasitic nematode Teladorsagia circumcincta isolate WARC Sus (inbred).</title>
        <authorList>
            <person name="Mitreva M."/>
        </authorList>
    </citation>
    <scope>NUCLEOTIDE SEQUENCE [LARGE SCALE GENOMIC DNA]</scope>
    <source>
        <strain evidence="2 3">S</strain>
    </source>
</reference>
<dbReference type="GO" id="GO:0016020">
    <property type="term" value="C:membrane"/>
    <property type="evidence" value="ECO:0007669"/>
    <property type="project" value="InterPro"/>
</dbReference>
<sequence length="81" mass="9347">AIDVWIGVCLAFIFGALLEFALVNYAARKDMSNCGQRMMKQLPQDGYRPLAGSQPRPSFCCRLFVRRYKERSKRIDVVSRM</sequence>